<evidence type="ECO:0000313" key="4">
    <source>
        <dbReference type="Proteomes" id="UP000245073"/>
    </source>
</evidence>
<dbReference type="AlphaFoldDB" id="A0A2T9K7P3"/>
<proteinExistence type="predicted"/>
<feature type="compositionally biased region" description="Acidic residues" evidence="1">
    <location>
        <begin position="147"/>
        <end position="163"/>
    </location>
</feature>
<name>A0A2T9K7P3_9CAUL</name>
<evidence type="ECO:0000259" key="2">
    <source>
        <dbReference type="SMART" id="SM00857"/>
    </source>
</evidence>
<feature type="domain" description="Resolvase/invertase-type recombinase catalytic" evidence="2">
    <location>
        <begin position="3"/>
        <end position="135"/>
    </location>
</feature>
<dbReference type="GO" id="GO:0003677">
    <property type="term" value="F:DNA binding"/>
    <property type="evidence" value="ECO:0007669"/>
    <property type="project" value="InterPro"/>
</dbReference>
<organism evidence="3 4">
    <name type="scientific">Caulobacter endophyticus</name>
    <dbReference type="NCBI Taxonomy" id="2172652"/>
    <lineage>
        <taxon>Bacteria</taxon>
        <taxon>Pseudomonadati</taxon>
        <taxon>Pseudomonadota</taxon>
        <taxon>Alphaproteobacteria</taxon>
        <taxon>Caulobacterales</taxon>
        <taxon>Caulobacteraceae</taxon>
        <taxon>Caulobacter</taxon>
    </lineage>
</organism>
<comment type="caution">
    <text evidence="3">The sequence shown here is derived from an EMBL/GenBank/DDBJ whole genome shotgun (WGS) entry which is preliminary data.</text>
</comment>
<dbReference type="InterPro" id="IPR036162">
    <property type="entry name" value="Resolvase-like_N_sf"/>
</dbReference>
<evidence type="ECO:0000313" key="3">
    <source>
        <dbReference type="EMBL" id="PVM91990.1"/>
    </source>
</evidence>
<dbReference type="Pfam" id="PF00239">
    <property type="entry name" value="Resolvase"/>
    <property type="match status" value="1"/>
</dbReference>
<accession>A0A2T9K7P3</accession>
<dbReference type="SUPFAM" id="SSF53041">
    <property type="entry name" value="Resolvase-like"/>
    <property type="match status" value="1"/>
</dbReference>
<dbReference type="SMART" id="SM00857">
    <property type="entry name" value="Resolvase"/>
    <property type="match status" value="1"/>
</dbReference>
<dbReference type="InterPro" id="IPR006119">
    <property type="entry name" value="Resolv_N"/>
</dbReference>
<evidence type="ECO:0000256" key="1">
    <source>
        <dbReference type="SAM" id="MobiDB-lite"/>
    </source>
</evidence>
<dbReference type="Gene3D" id="3.40.50.1390">
    <property type="entry name" value="Resolvase, N-terminal catalytic domain"/>
    <property type="match status" value="1"/>
</dbReference>
<keyword evidence="4" id="KW-1185">Reference proteome</keyword>
<dbReference type="Proteomes" id="UP000245073">
    <property type="component" value="Unassembled WGS sequence"/>
</dbReference>
<reference evidence="3 4" key="1">
    <citation type="submission" date="2018-04" db="EMBL/GenBank/DDBJ databases">
        <title>The genome sequence of Caulobacter sp. 744.</title>
        <authorList>
            <person name="Gao J."/>
            <person name="Sun J."/>
        </authorList>
    </citation>
    <scope>NUCLEOTIDE SEQUENCE [LARGE SCALE GENOMIC DNA]</scope>
    <source>
        <strain evidence="3 4">774</strain>
    </source>
</reference>
<dbReference type="GO" id="GO:0000150">
    <property type="term" value="F:DNA strand exchange activity"/>
    <property type="evidence" value="ECO:0007669"/>
    <property type="project" value="InterPro"/>
</dbReference>
<gene>
    <name evidence="3" type="ORF">DDF67_05705</name>
</gene>
<protein>
    <recommendedName>
        <fullName evidence="2">Resolvase/invertase-type recombinase catalytic domain-containing protein</fullName>
    </recommendedName>
</protein>
<sequence>MRMIGYFRVPPVRGATFDGPLADKLTDVGCQALHHDACYALAVHKPGLEAAIASAAPGDLLVVPSLHAFAAHIVDLLQVMGKLQAAGVYLMTLAEGIDTRMPGGFFPVCAQLLQFNDQTRMVRTAEEKIVRLGRPRPAAPGAVGEPAIEEPASETDAEPPPEA</sequence>
<dbReference type="EMBL" id="QDKQ01000026">
    <property type="protein sequence ID" value="PVM91990.1"/>
    <property type="molecule type" value="Genomic_DNA"/>
</dbReference>
<feature type="region of interest" description="Disordered" evidence="1">
    <location>
        <begin position="133"/>
        <end position="163"/>
    </location>
</feature>